<evidence type="ECO:0000313" key="1">
    <source>
        <dbReference type="EMBL" id="KIN98717.1"/>
    </source>
</evidence>
<gene>
    <name evidence="1" type="ORF">M404DRAFT_826986</name>
</gene>
<evidence type="ECO:0000313" key="2">
    <source>
        <dbReference type="Proteomes" id="UP000054217"/>
    </source>
</evidence>
<proteinExistence type="predicted"/>
<reference evidence="2" key="2">
    <citation type="submission" date="2015-01" db="EMBL/GenBank/DDBJ databases">
        <title>Evolutionary Origins and Diversification of the Mycorrhizal Mutualists.</title>
        <authorList>
            <consortium name="DOE Joint Genome Institute"/>
            <consortium name="Mycorrhizal Genomics Consortium"/>
            <person name="Kohler A."/>
            <person name="Kuo A."/>
            <person name="Nagy L.G."/>
            <person name="Floudas D."/>
            <person name="Copeland A."/>
            <person name="Barry K.W."/>
            <person name="Cichocki N."/>
            <person name="Veneault-Fourrey C."/>
            <person name="LaButti K."/>
            <person name="Lindquist E.A."/>
            <person name="Lipzen A."/>
            <person name="Lundell T."/>
            <person name="Morin E."/>
            <person name="Murat C."/>
            <person name="Riley R."/>
            <person name="Ohm R."/>
            <person name="Sun H."/>
            <person name="Tunlid A."/>
            <person name="Henrissat B."/>
            <person name="Grigoriev I.V."/>
            <person name="Hibbett D.S."/>
            <person name="Martin F."/>
        </authorList>
    </citation>
    <scope>NUCLEOTIDE SEQUENCE [LARGE SCALE GENOMIC DNA]</scope>
    <source>
        <strain evidence="2">Marx 270</strain>
    </source>
</reference>
<dbReference type="InParanoid" id="A0A0C3IP18"/>
<organism evidence="1 2">
    <name type="scientific">Pisolithus tinctorius Marx 270</name>
    <dbReference type="NCBI Taxonomy" id="870435"/>
    <lineage>
        <taxon>Eukaryota</taxon>
        <taxon>Fungi</taxon>
        <taxon>Dikarya</taxon>
        <taxon>Basidiomycota</taxon>
        <taxon>Agaricomycotina</taxon>
        <taxon>Agaricomycetes</taxon>
        <taxon>Agaricomycetidae</taxon>
        <taxon>Boletales</taxon>
        <taxon>Sclerodermatineae</taxon>
        <taxon>Pisolithaceae</taxon>
        <taxon>Pisolithus</taxon>
    </lineage>
</organism>
<dbReference type="AlphaFoldDB" id="A0A0C3IP18"/>
<sequence>MEEVTLSLREQESGSSSVLLTFTVVLHTSSRYLAVVGENKSQPCCAHVTSTRRKPMFPCKTRFSNRDDIFVIVRRCLGKKAFWARTFEASEYMYISLDIFHARPAAVVRC</sequence>
<dbReference type="EMBL" id="KN832012">
    <property type="protein sequence ID" value="KIN98717.1"/>
    <property type="molecule type" value="Genomic_DNA"/>
</dbReference>
<accession>A0A0C3IP18</accession>
<reference evidence="1 2" key="1">
    <citation type="submission" date="2014-04" db="EMBL/GenBank/DDBJ databases">
        <authorList>
            <consortium name="DOE Joint Genome Institute"/>
            <person name="Kuo A."/>
            <person name="Kohler A."/>
            <person name="Costa M.D."/>
            <person name="Nagy L.G."/>
            <person name="Floudas D."/>
            <person name="Copeland A."/>
            <person name="Barry K.W."/>
            <person name="Cichocki N."/>
            <person name="Veneault-Fourrey C."/>
            <person name="LaButti K."/>
            <person name="Lindquist E.A."/>
            <person name="Lipzen A."/>
            <person name="Lundell T."/>
            <person name="Morin E."/>
            <person name="Murat C."/>
            <person name="Sun H."/>
            <person name="Tunlid A."/>
            <person name="Henrissat B."/>
            <person name="Grigoriev I.V."/>
            <person name="Hibbett D.S."/>
            <person name="Martin F."/>
            <person name="Nordberg H.P."/>
            <person name="Cantor M.N."/>
            <person name="Hua S.X."/>
        </authorList>
    </citation>
    <scope>NUCLEOTIDE SEQUENCE [LARGE SCALE GENOMIC DNA]</scope>
    <source>
        <strain evidence="1 2">Marx 270</strain>
    </source>
</reference>
<name>A0A0C3IP18_PISTI</name>
<protein>
    <submittedName>
        <fullName evidence="1">Uncharacterized protein</fullName>
    </submittedName>
</protein>
<dbReference type="HOGENOM" id="CLU_2172098_0_0_1"/>
<dbReference type="Proteomes" id="UP000054217">
    <property type="component" value="Unassembled WGS sequence"/>
</dbReference>
<keyword evidence="2" id="KW-1185">Reference proteome</keyword>